<evidence type="ECO:0008006" key="11">
    <source>
        <dbReference type="Google" id="ProtNLM"/>
    </source>
</evidence>
<accession>A0A0C3QA45</accession>
<dbReference type="Pfam" id="PF02826">
    <property type="entry name" value="2-Hacid_dh_C"/>
    <property type="match status" value="1"/>
</dbReference>
<dbReference type="CDD" id="cd04901">
    <property type="entry name" value="ACT_3PGDH"/>
    <property type="match status" value="1"/>
</dbReference>
<name>A0A0C3QA45_9AGAM</name>
<evidence type="ECO:0000256" key="5">
    <source>
        <dbReference type="ARBA" id="ARBA00029440"/>
    </source>
</evidence>
<dbReference type="InterPro" id="IPR036291">
    <property type="entry name" value="NAD(P)-bd_dom_sf"/>
</dbReference>
<organism evidence="9 10">
    <name type="scientific">Tulasnella calospora MUT 4182</name>
    <dbReference type="NCBI Taxonomy" id="1051891"/>
    <lineage>
        <taxon>Eukaryota</taxon>
        <taxon>Fungi</taxon>
        <taxon>Dikarya</taxon>
        <taxon>Basidiomycota</taxon>
        <taxon>Agaricomycotina</taxon>
        <taxon>Agaricomycetes</taxon>
        <taxon>Cantharellales</taxon>
        <taxon>Tulasnellaceae</taxon>
        <taxon>Tulasnella</taxon>
    </lineage>
</organism>
<dbReference type="OrthoDB" id="1621027at2759"/>
<feature type="region of interest" description="Disordered" evidence="6">
    <location>
        <begin position="28"/>
        <end position="74"/>
    </location>
</feature>
<evidence type="ECO:0000256" key="4">
    <source>
        <dbReference type="ARBA" id="ARBA00023027"/>
    </source>
</evidence>
<dbReference type="PANTHER" id="PTHR42789:SF1">
    <property type="entry name" value="D-ISOMER SPECIFIC 2-HYDROXYACID DEHYDROGENASE FAMILY PROTEIN (AFU_ORTHOLOGUE AFUA_6G10090)"/>
    <property type="match status" value="1"/>
</dbReference>
<dbReference type="PROSITE" id="PS00670">
    <property type="entry name" value="D_2_HYDROXYACID_DH_2"/>
    <property type="match status" value="1"/>
</dbReference>
<dbReference type="InterPro" id="IPR050857">
    <property type="entry name" value="D-2-hydroxyacid_DH"/>
</dbReference>
<dbReference type="InterPro" id="IPR006140">
    <property type="entry name" value="D-isomer_DH_NAD-bd"/>
</dbReference>
<dbReference type="PANTHER" id="PTHR42789">
    <property type="entry name" value="D-ISOMER SPECIFIC 2-HYDROXYACID DEHYDROGENASE FAMILY PROTEIN (AFU_ORTHOLOGUE AFUA_6G10090)"/>
    <property type="match status" value="1"/>
</dbReference>
<evidence type="ECO:0000256" key="3">
    <source>
        <dbReference type="ARBA" id="ARBA00023002"/>
    </source>
</evidence>
<dbReference type="PROSITE" id="PS00065">
    <property type="entry name" value="D_2_HYDROXYACID_DH_1"/>
    <property type="match status" value="1"/>
</dbReference>
<dbReference type="Gene3D" id="3.40.50.720">
    <property type="entry name" value="NAD(P)-binding Rossmann-like Domain"/>
    <property type="match status" value="2"/>
</dbReference>
<keyword evidence="4" id="KW-0520">NAD</keyword>
<evidence type="ECO:0000256" key="2">
    <source>
        <dbReference type="ARBA" id="ARBA00022605"/>
    </source>
</evidence>
<feature type="domain" description="D-isomer specific 2-hydroxyacid dehydrogenase NAD-binding" evidence="8">
    <location>
        <begin position="225"/>
        <end position="408"/>
    </location>
</feature>
<keyword evidence="10" id="KW-1185">Reference proteome</keyword>
<dbReference type="FunFam" id="3.40.50.720:FF:000041">
    <property type="entry name" value="D-3-phosphoglycerate dehydrogenase"/>
    <property type="match status" value="1"/>
</dbReference>
<evidence type="ECO:0000256" key="1">
    <source>
        <dbReference type="ARBA" id="ARBA00005854"/>
    </source>
</evidence>
<dbReference type="GO" id="GO:0051287">
    <property type="term" value="F:NAD binding"/>
    <property type="evidence" value="ECO:0007669"/>
    <property type="project" value="InterPro"/>
</dbReference>
<dbReference type="SUPFAM" id="SSF52283">
    <property type="entry name" value="Formate/glycerate dehydrogenase catalytic domain-like"/>
    <property type="match status" value="1"/>
</dbReference>
<evidence type="ECO:0000313" key="10">
    <source>
        <dbReference type="Proteomes" id="UP000054248"/>
    </source>
</evidence>
<dbReference type="InterPro" id="IPR006139">
    <property type="entry name" value="D-isomer_2_OHA_DH_cat_dom"/>
</dbReference>
<proteinExistence type="inferred from homology"/>
<dbReference type="GO" id="GO:0047545">
    <property type="term" value="F:(S)-2-hydroxyglutarate dehydrogenase activity"/>
    <property type="evidence" value="ECO:0007669"/>
    <property type="project" value="UniProtKB-ARBA"/>
</dbReference>
<keyword evidence="2" id="KW-0028">Amino-acid biosynthesis</keyword>
<feature type="compositionally biased region" description="Polar residues" evidence="6">
    <location>
        <begin position="45"/>
        <end position="74"/>
    </location>
</feature>
<sequence>MSNFLNTKFLRWGAKALSSSVVQDESAYSTTKSIPIPTANGKPNGDSTTHLQPSASMTQPRSIPRSNSVHTSDFPGFSTSPLASSLLRSGSISGSPTTTIKHDVRAPKVLHQLDSGDLKVLILENISQQAVNAFKDAGFQVDFNTKAWSEEELVEKIGQYHAIGIRSKTKITSKVLKAASKLLVIGCFCIGTNQVDLETAAKIGIPVFNSPFSNSRSVAELVMSEVIALSRQLVDRANEMRQGTWNKVSKACWEVRGKTLGIVGYGHIGSQLSVLAEAFAMRVLYYDVLNIMPLGNATQVETLEDLLANSDFVTLHVPELPETINMISTPQFEAMKEGAYFINNARGKVVDIPALVEALKSKKLAGAAIDVFPREPGANGAGTFNDQLNSWTTELTSLPNVILTPHIGGSTEEAQRAIGFEVSSALTRYLTYGSTMGAVNFPEVDLRPISADQVSFVRICHVHKNEPGVLKKVNAILGNYNVEKQFSDSKTDIAYLMADISGVSDKDVHDLQTQINQTRSNILTRLLS</sequence>
<keyword evidence="3" id="KW-0560">Oxidoreductase</keyword>
<dbReference type="HOGENOM" id="CLU_019796_9_1_1"/>
<feature type="domain" description="D-isomer specific 2-hydroxyacid dehydrogenase catalytic" evidence="7">
    <location>
        <begin position="120"/>
        <end position="440"/>
    </location>
</feature>
<evidence type="ECO:0000256" key="6">
    <source>
        <dbReference type="SAM" id="MobiDB-lite"/>
    </source>
</evidence>
<dbReference type="InterPro" id="IPR029752">
    <property type="entry name" value="D-isomer_DH_CS1"/>
</dbReference>
<dbReference type="GO" id="GO:0004617">
    <property type="term" value="F:phosphoglycerate dehydrogenase activity"/>
    <property type="evidence" value="ECO:0007669"/>
    <property type="project" value="UniProtKB-ARBA"/>
</dbReference>
<dbReference type="InterPro" id="IPR029753">
    <property type="entry name" value="D-isomer_DH_CS"/>
</dbReference>
<dbReference type="Proteomes" id="UP000054248">
    <property type="component" value="Unassembled WGS sequence"/>
</dbReference>
<dbReference type="SUPFAM" id="SSF51735">
    <property type="entry name" value="NAD(P)-binding Rossmann-fold domains"/>
    <property type="match status" value="1"/>
</dbReference>
<dbReference type="NCBIfam" id="NF008759">
    <property type="entry name" value="PRK11790.1"/>
    <property type="match status" value="1"/>
</dbReference>
<gene>
    <name evidence="9" type="ORF">M407DRAFT_29427</name>
</gene>
<dbReference type="Gene3D" id="3.30.70.260">
    <property type="match status" value="1"/>
</dbReference>
<dbReference type="CDD" id="cd12176">
    <property type="entry name" value="PGDH_3"/>
    <property type="match status" value="1"/>
</dbReference>
<dbReference type="SUPFAM" id="SSF55021">
    <property type="entry name" value="ACT-like"/>
    <property type="match status" value="1"/>
</dbReference>
<evidence type="ECO:0000259" key="8">
    <source>
        <dbReference type="Pfam" id="PF02826"/>
    </source>
</evidence>
<evidence type="ECO:0000259" key="7">
    <source>
        <dbReference type="Pfam" id="PF00389"/>
    </source>
</evidence>
<dbReference type="STRING" id="1051891.A0A0C3QA45"/>
<evidence type="ECO:0000313" key="9">
    <source>
        <dbReference type="EMBL" id="KIO20929.1"/>
    </source>
</evidence>
<reference evidence="10" key="2">
    <citation type="submission" date="2015-01" db="EMBL/GenBank/DDBJ databases">
        <title>Evolutionary Origins and Diversification of the Mycorrhizal Mutualists.</title>
        <authorList>
            <consortium name="DOE Joint Genome Institute"/>
            <consortium name="Mycorrhizal Genomics Consortium"/>
            <person name="Kohler A."/>
            <person name="Kuo A."/>
            <person name="Nagy L.G."/>
            <person name="Floudas D."/>
            <person name="Copeland A."/>
            <person name="Barry K.W."/>
            <person name="Cichocki N."/>
            <person name="Veneault-Fourrey C."/>
            <person name="LaButti K."/>
            <person name="Lindquist E.A."/>
            <person name="Lipzen A."/>
            <person name="Lundell T."/>
            <person name="Morin E."/>
            <person name="Murat C."/>
            <person name="Riley R."/>
            <person name="Ohm R."/>
            <person name="Sun H."/>
            <person name="Tunlid A."/>
            <person name="Henrissat B."/>
            <person name="Grigoriev I.V."/>
            <person name="Hibbett D.S."/>
            <person name="Martin F."/>
        </authorList>
    </citation>
    <scope>NUCLEOTIDE SEQUENCE [LARGE SCALE GENOMIC DNA]</scope>
    <source>
        <strain evidence="10">MUT 4182</strain>
    </source>
</reference>
<comment type="similarity">
    <text evidence="1">Belongs to the D-isomer specific 2-hydroxyacid dehydrogenase family.</text>
</comment>
<reference evidence="9 10" key="1">
    <citation type="submission" date="2014-04" db="EMBL/GenBank/DDBJ databases">
        <authorList>
            <consortium name="DOE Joint Genome Institute"/>
            <person name="Kuo A."/>
            <person name="Girlanda M."/>
            <person name="Perotto S."/>
            <person name="Kohler A."/>
            <person name="Nagy L.G."/>
            <person name="Floudas D."/>
            <person name="Copeland A."/>
            <person name="Barry K.W."/>
            <person name="Cichocki N."/>
            <person name="Veneault-Fourrey C."/>
            <person name="LaButti K."/>
            <person name="Lindquist E.A."/>
            <person name="Lipzen A."/>
            <person name="Lundell T."/>
            <person name="Morin E."/>
            <person name="Murat C."/>
            <person name="Sun H."/>
            <person name="Tunlid A."/>
            <person name="Henrissat B."/>
            <person name="Grigoriev I.V."/>
            <person name="Hibbett D.S."/>
            <person name="Martin F."/>
            <person name="Nordberg H.P."/>
            <person name="Cantor M.N."/>
            <person name="Hua S.X."/>
        </authorList>
    </citation>
    <scope>NUCLEOTIDE SEQUENCE [LARGE SCALE GENOMIC DNA]</scope>
    <source>
        <strain evidence="9 10">MUT 4182</strain>
    </source>
</reference>
<dbReference type="InterPro" id="IPR045865">
    <property type="entry name" value="ACT-like_dom_sf"/>
</dbReference>
<dbReference type="GO" id="GO:0006564">
    <property type="term" value="P:L-serine biosynthetic process"/>
    <property type="evidence" value="ECO:0007669"/>
    <property type="project" value="UniProtKB-ARBA"/>
</dbReference>
<dbReference type="AlphaFoldDB" id="A0A0C3QA45"/>
<dbReference type="EMBL" id="KN823155">
    <property type="protein sequence ID" value="KIO20929.1"/>
    <property type="molecule type" value="Genomic_DNA"/>
</dbReference>
<protein>
    <recommendedName>
        <fullName evidence="11">Phosphoglycerate dehydrogenase</fullName>
    </recommendedName>
</protein>
<comment type="pathway">
    <text evidence="5">Amino-acid biosynthesis.</text>
</comment>
<dbReference type="PROSITE" id="PS00671">
    <property type="entry name" value="D_2_HYDROXYACID_DH_3"/>
    <property type="match status" value="1"/>
</dbReference>
<dbReference type="Pfam" id="PF00389">
    <property type="entry name" value="2-Hacid_dh"/>
    <property type="match status" value="1"/>
</dbReference>